<dbReference type="EMBL" id="ML976158">
    <property type="protein sequence ID" value="KAF1937021.1"/>
    <property type="molecule type" value="Genomic_DNA"/>
</dbReference>
<dbReference type="OrthoDB" id="3694818at2759"/>
<name>A0A6A5S8L3_9PLEO</name>
<evidence type="ECO:0000313" key="2">
    <source>
        <dbReference type="EMBL" id="KAF1937021.1"/>
    </source>
</evidence>
<gene>
    <name evidence="2" type="ORF">EJ02DRAFT_303858</name>
</gene>
<evidence type="ECO:0000256" key="1">
    <source>
        <dbReference type="SAM" id="MobiDB-lite"/>
    </source>
</evidence>
<feature type="non-terminal residue" evidence="2">
    <location>
        <position position="141"/>
    </location>
</feature>
<dbReference type="Proteomes" id="UP000800038">
    <property type="component" value="Unassembled WGS sequence"/>
</dbReference>
<protein>
    <submittedName>
        <fullName evidence="2">Uncharacterized protein</fullName>
    </submittedName>
</protein>
<keyword evidence="3" id="KW-1185">Reference proteome</keyword>
<feature type="compositionally biased region" description="Gly residues" evidence="1">
    <location>
        <begin position="109"/>
        <end position="119"/>
    </location>
</feature>
<organism evidence="2 3">
    <name type="scientific">Clathrospora elynae</name>
    <dbReference type="NCBI Taxonomy" id="706981"/>
    <lineage>
        <taxon>Eukaryota</taxon>
        <taxon>Fungi</taxon>
        <taxon>Dikarya</taxon>
        <taxon>Ascomycota</taxon>
        <taxon>Pezizomycotina</taxon>
        <taxon>Dothideomycetes</taxon>
        <taxon>Pleosporomycetidae</taxon>
        <taxon>Pleosporales</taxon>
        <taxon>Diademaceae</taxon>
        <taxon>Clathrospora</taxon>
    </lineage>
</organism>
<reference evidence="2" key="1">
    <citation type="journal article" date="2020" name="Stud. Mycol.">
        <title>101 Dothideomycetes genomes: a test case for predicting lifestyles and emergence of pathogens.</title>
        <authorList>
            <person name="Haridas S."/>
            <person name="Albert R."/>
            <person name="Binder M."/>
            <person name="Bloem J."/>
            <person name="Labutti K."/>
            <person name="Salamov A."/>
            <person name="Andreopoulos B."/>
            <person name="Baker S."/>
            <person name="Barry K."/>
            <person name="Bills G."/>
            <person name="Bluhm B."/>
            <person name="Cannon C."/>
            <person name="Castanera R."/>
            <person name="Culley D."/>
            <person name="Daum C."/>
            <person name="Ezra D."/>
            <person name="Gonzalez J."/>
            <person name="Henrissat B."/>
            <person name="Kuo A."/>
            <person name="Liang C."/>
            <person name="Lipzen A."/>
            <person name="Lutzoni F."/>
            <person name="Magnuson J."/>
            <person name="Mondo S."/>
            <person name="Nolan M."/>
            <person name="Ohm R."/>
            <person name="Pangilinan J."/>
            <person name="Park H.-J."/>
            <person name="Ramirez L."/>
            <person name="Alfaro M."/>
            <person name="Sun H."/>
            <person name="Tritt A."/>
            <person name="Yoshinaga Y."/>
            <person name="Zwiers L.-H."/>
            <person name="Turgeon B."/>
            <person name="Goodwin S."/>
            <person name="Spatafora J."/>
            <person name="Crous P."/>
            <person name="Grigoriev I."/>
        </authorList>
    </citation>
    <scope>NUCLEOTIDE SEQUENCE</scope>
    <source>
        <strain evidence="2">CBS 161.51</strain>
    </source>
</reference>
<sequence>PGRITQFPHALRNWSITTPTLRFTFRTPEQQATFHRAFAQLGTSADRATFMDRFSDHYDGVVQVPRHMAMDTAEDEGFARQLQGEARTENDGEIARVLQFQLNGRGRHGGSGSGGGAGGAVENDEAMARRLQHHLERENGR</sequence>
<accession>A0A6A5S8L3</accession>
<evidence type="ECO:0000313" key="3">
    <source>
        <dbReference type="Proteomes" id="UP000800038"/>
    </source>
</evidence>
<proteinExistence type="predicted"/>
<feature type="region of interest" description="Disordered" evidence="1">
    <location>
        <begin position="103"/>
        <end position="127"/>
    </location>
</feature>
<dbReference type="AlphaFoldDB" id="A0A6A5S8L3"/>
<feature type="non-terminal residue" evidence="2">
    <location>
        <position position="1"/>
    </location>
</feature>